<dbReference type="EMBL" id="BGZK01001067">
    <property type="protein sequence ID" value="GBP70242.1"/>
    <property type="molecule type" value="Genomic_DNA"/>
</dbReference>
<feature type="region of interest" description="Disordered" evidence="1">
    <location>
        <begin position="84"/>
        <end position="106"/>
    </location>
</feature>
<gene>
    <name evidence="2" type="ORF">EVAR_7509_1</name>
</gene>
<evidence type="ECO:0000313" key="3">
    <source>
        <dbReference type="Proteomes" id="UP000299102"/>
    </source>
</evidence>
<dbReference type="Proteomes" id="UP000299102">
    <property type="component" value="Unassembled WGS sequence"/>
</dbReference>
<organism evidence="2 3">
    <name type="scientific">Eumeta variegata</name>
    <name type="common">Bagworm moth</name>
    <name type="synonym">Eumeta japonica</name>
    <dbReference type="NCBI Taxonomy" id="151549"/>
    <lineage>
        <taxon>Eukaryota</taxon>
        <taxon>Metazoa</taxon>
        <taxon>Ecdysozoa</taxon>
        <taxon>Arthropoda</taxon>
        <taxon>Hexapoda</taxon>
        <taxon>Insecta</taxon>
        <taxon>Pterygota</taxon>
        <taxon>Neoptera</taxon>
        <taxon>Endopterygota</taxon>
        <taxon>Lepidoptera</taxon>
        <taxon>Glossata</taxon>
        <taxon>Ditrysia</taxon>
        <taxon>Tineoidea</taxon>
        <taxon>Psychidae</taxon>
        <taxon>Oiketicinae</taxon>
        <taxon>Eumeta</taxon>
    </lineage>
</organism>
<keyword evidence="3" id="KW-1185">Reference proteome</keyword>
<proteinExistence type="predicted"/>
<comment type="caution">
    <text evidence="2">The sequence shown here is derived from an EMBL/GenBank/DDBJ whole genome shotgun (WGS) entry which is preliminary data.</text>
</comment>
<evidence type="ECO:0000313" key="2">
    <source>
        <dbReference type="EMBL" id="GBP70242.1"/>
    </source>
</evidence>
<evidence type="ECO:0000256" key="1">
    <source>
        <dbReference type="SAM" id="MobiDB-lite"/>
    </source>
</evidence>
<sequence>MISTFHDNSTYTGTSAGEECYFTKFVIRERFAIKTPRELCGRRSVSNTKTYMDVDRELTSRSQRDKPSGLVPQIRTFNRQIVKRGPDPFTTQPLPPHPLPQHTGPRFASLRKGTYVVA</sequence>
<protein>
    <submittedName>
        <fullName evidence="2">Uncharacterized protein</fullName>
    </submittedName>
</protein>
<name>A0A4C1Y5X6_EUMVA</name>
<accession>A0A4C1Y5X6</accession>
<dbReference type="AlphaFoldDB" id="A0A4C1Y5X6"/>
<reference evidence="2 3" key="1">
    <citation type="journal article" date="2019" name="Commun. Biol.">
        <title>The bagworm genome reveals a unique fibroin gene that provides high tensile strength.</title>
        <authorList>
            <person name="Kono N."/>
            <person name="Nakamura H."/>
            <person name="Ohtoshi R."/>
            <person name="Tomita M."/>
            <person name="Numata K."/>
            <person name="Arakawa K."/>
        </authorList>
    </citation>
    <scope>NUCLEOTIDE SEQUENCE [LARGE SCALE GENOMIC DNA]</scope>
</reference>